<name>A0A9D4E9T6_DREPO</name>
<evidence type="ECO:0000313" key="2">
    <source>
        <dbReference type="Proteomes" id="UP000828390"/>
    </source>
</evidence>
<proteinExistence type="predicted"/>
<protein>
    <submittedName>
        <fullName evidence="1">Uncharacterized protein</fullName>
    </submittedName>
</protein>
<dbReference type="EMBL" id="JAIWYP010000009">
    <property type="protein sequence ID" value="KAH3775225.1"/>
    <property type="molecule type" value="Genomic_DNA"/>
</dbReference>
<organism evidence="1 2">
    <name type="scientific">Dreissena polymorpha</name>
    <name type="common">Zebra mussel</name>
    <name type="synonym">Mytilus polymorpha</name>
    <dbReference type="NCBI Taxonomy" id="45954"/>
    <lineage>
        <taxon>Eukaryota</taxon>
        <taxon>Metazoa</taxon>
        <taxon>Spiralia</taxon>
        <taxon>Lophotrochozoa</taxon>
        <taxon>Mollusca</taxon>
        <taxon>Bivalvia</taxon>
        <taxon>Autobranchia</taxon>
        <taxon>Heteroconchia</taxon>
        <taxon>Euheterodonta</taxon>
        <taxon>Imparidentia</taxon>
        <taxon>Neoheterodontei</taxon>
        <taxon>Myida</taxon>
        <taxon>Dreissenoidea</taxon>
        <taxon>Dreissenidae</taxon>
        <taxon>Dreissena</taxon>
    </lineage>
</organism>
<gene>
    <name evidence="1" type="ORF">DPMN_176624</name>
</gene>
<dbReference type="Proteomes" id="UP000828390">
    <property type="component" value="Unassembled WGS sequence"/>
</dbReference>
<reference evidence="1" key="2">
    <citation type="submission" date="2020-11" db="EMBL/GenBank/DDBJ databases">
        <authorList>
            <person name="McCartney M.A."/>
            <person name="Auch B."/>
            <person name="Kono T."/>
            <person name="Mallez S."/>
            <person name="Becker A."/>
            <person name="Gohl D.M."/>
            <person name="Silverstein K.A.T."/>
            <person name="Koren S."/>
            <person name="Bechman K.B."/>
            <person name="Herman A."/>
            <person name="Abrahante J.E."/>
            <person name="Garbe J."/>
        </authorList>
    </citation>
    <scope>NUCLEOTIDE SEQUENCE</scope>
    <source>
        <strain evidence="1">Duluth1</strain>
        <tissue evidence="1">Whole animal</tissue>
    </source>
</reference>
<keyword evidence="2" id="KW-1185">Reference proteome</keyword>
<reference evidence="1" key="1">
    <citation type="journal article" date="2019" name="bioRxiv">
        <title>The Genome of the Zebra Mussel, Dreissena polymorpha: A Resource for Invasive Species Research.</title>
        <authorList>
            <person name="McCartney M.A."/>
            <person name="Auch B."/>
            <person name="Kono T."/>
            <person name="Mallez S."/>
            <person name="Zhang Y."/>
            <person name="Obille A."/>
            <person name="Becker A."/>
            <person name="Abrahante J.E."/>
            <person name="Garbe J."/>
            <person name="Badalamenti J.P."/>
            <person name="Herman A."/>
            <person name="Mangelson H."/>
            <person name="Liachko I."/>
            <person name="Sullivan S."/>
            <person name="Sone E.D."/>
            <person name="Koren S."/>
            <person name="Silverstein K.A.T."/>
            <person name="Beckman K.B."/>
            <person name="Gohl D.M."/>
        </authorList>
    </citation>
    <scope>NUCLEOTIDE SEQUENCE</scope>
    <source>
        <strain evidence="1">Duluth1</strain>
        <tissue evidence="1">Whole animal</tissue>
    </source>
</reference>
<comment type="caution">
    <text evidence="1">The sequence shown here is derived from an EMBL/GenBank/DDBJ whole genome shotgun (WGS) entry which is preliminary data.</text>
</comment>
<sequence length="264" mass="30040">MFPYFGGQFKSWSSFRRVLSYSNCFSNSDLKWSINYDKVFYSIFKKRSTTGSEKYKRYLHEQLNLTPVVPERKLRGEQLSLPYQSCCVPREVEDPLNSRKDCVQTQHLPSNGTFAESVTFNQNRQKKRCSAVVPISVERNGVVEPTVTALQKTSHLFVAANTLTYDSTRLDPDRHGRSPHAGCGQCAGGDGAAYDMTYMHASSYQNNDCPPLIPIEGCPWGAGSSTDLAWHQMYWQQDMQHQYAKYHFPYISISGNAQSDVSRR</sequence>
<evidence type="ECO:0000313" key="1">
    <source>
        <dbReference type="EMBL" id="KAH3775225.1"/>
    </source>
</evidence>
<accession>A0A9D4E9T6</accession>
<dbReference type="AlphaFoldDB" id="A0A9D4E9T6"/>